<dbReference type="OrthoDB" id="2122982at2759"/>
<sequence>MFTIIPVLYTIGVHYIQKWRASSVVCDMSIIVEQAKPCDKHEHTAKIDNNLTQRTKTSKKKQDRRRQRRKTSISELSYDDISYLINETGFTREEILLWYEDFLRDCPDGKLSKSKFINIYQQFYKTGRVEIFCEHAFRLFNKDGSGYMDFMEFLLAVSLTSSKDPKRKIELFFAMYDIDHNGLIDSNEMRSVIESIYQLMGVDITDPSRIDTKVYNLFSTAECDQLDYLGKEQFAKACENDRYLRKFLKPPTKSSNNY</sequence>
<evidence type="ECO:0000313" key="6">
    <source>
        <dbReference type="EMBL" id="CAF0846588.1"/>
    </source>
</evidence>
<dbReference type="Proteomes" id="UP000663852">
    <property type="component" value="Unassembled WGS sequence"/>
</dbReference>
<evidence type="ECO:0000256" key="1">
    <source>
        <dbReference type="ARBA" id="ARBA00022723"/>
    </source>
</evidence>
<dbReference type="SMART" id="SM00054">
    <property type="entry name" value="EFh"/>
    <property type="match status" value="2"/>
</dbReference>
<dbReference type="InterPro" id="IPR002048">
    <property type="entry name" value="EF_hand_dom"/>
</dbReference>
<accession>A0A813RDP4</accession>
<feature type="domain" description="EF-hand" evidence="4">
    <location>
        <begin position="128"/>
        <end position="163"/>
    </location>
</feature>
<keyword evidence="7" id="KW-1185">Reference proteome</keyword>
<evidence type="ECO:0000256" key="2">
    <source>
        <dbReference type="ARBA" id="ARBA00022737"/>
    </source>
</evidence>
<evidence type="ECO:0000256" key="3">
    <source>
        <dbReference type="ARBA" id="ARBA00022837"/>
    </source>
</evidence>
<evidence type="ECO:0000313" key="5">
    <source>
        <dbReference type="EMBL" id="CAF0782748.1"/>
    </source>
</evidence>
<keyword evidence="2" id="KW-0677">Repeat</keyword>
<dbReference type="GO" id="GO:0005509">
    <property type="term" value="F:calcium ion binding"/>
    <property type="evidence" value="ECO:0007669"/>
    <property type="project" value="InterPro"/>
</dbReference>
<protein>
    <recommendedName>
        <fullName evidence="4">EF-hand domain-containing protein</fullName>
    </recommendedName>
</protein>
<dbReference type="PROSITE" id="PS50222">
    <property type="entry name" value="EF_HAND_2"/>
    <property type="match status" value="2"/>
</dbReference>
<gene>
    <name evidence="6" type="ORF">EDS130_LOCUS7101</name>
    <name evidence="5" type="ORF">XAT740_LOCUS2063</name>
</gene>
<dbReference type="SUPFAM" id="SSF47473">
    <property type="entry name" value="EF-hand"/>
    <property type="match status" value="1"/>
</dbReference>
<evidence type="ECO:0000313" key="7">
    <source>
        <dbReference type="Proteomes" id="UP000663828"/>
    </source>
</evidence>
<feature type="domain" description="EF-hand" evidence="4">
    <location>
        <begin position="164"/>
        <end position="199"/>
    </location>
</feature>
<dbReference type="PRINTS" id="PR00450">
    <property type="entry name" value="RECOVERIN"/>
</dbReference>
<organism evidence="5 7">
    <name type="scientific">Adineta ricciae</name>
    <name type="common">Rotifer</name>
    <dbReference type="NCBI Taxonomy" id="249248"/>
    <lineage>
        <taxon>Eukaryota</taxon>
        <taxon>Metazoa</taxon>
        <taxon>Spiralia</taxon>
        <taxon>Gnathifera</taxon>
        <taxon>Rotifera</taxon>
        <taxon>Eurotatoria</taxon>
        <taxon>Bdelloidea</taxon>
        <taxon>Adinetida</taxon>
        <taxon>Adinetidae</taxon>
        <taxon>Adineta</taxon>
    </lineage>
</organism>
<evidence type="ECO:0000259" key="4">
    <source>
        <dbReference type="PROSITE" id="PS50222"/>
    </source>
</evidence>
<dbReference type="InterPro" id="IPR018247">
    <property type="entry name" value="EF_Hand_1_Ca_BS"/>
</dbReference>
<dbReference type="AlphaFoldDB" id="A0A813RDP4"/>
<dbReference type="CDD" id="cd00051">
    <property type="entry name" value="EFh"/>
    <property type="match status" value="1"/>
</dbReference>
<keyword evidence="1" id="KW-0479">Metal-binding</keyword>
<dbReference type="PANTHER" id="PTHR23055:SF69">
    <property type="entry name" value="NEURONAL CALCIUM SENSOR 2"/>
    <property type="match status" value="1"/>
</dbReference>
<dbReference type="EMBL" id="CAJNOJ010000021">
    <property type="protein sequence ID" value="CAF0846588.1"/>
    <property type="molecule type" value="Genomic_DNA"/>
</dbReference>
<dbReference type="InterPro" id="IPR028846">
    <property type="entry name" value="Recoverin"/>
</dbReference>
<comment type="caution">
    <text evidence="5">The sequence shown here is derived from an EMBL/GenBank/DDBJ whole genome shotgun (WGS) entry which is preliminary data.</text>
</comment>
<reference evidence="5" key="1">
    <citation type="submission" date="2021-02" db="EMBL/GenBank/DDBJ databases">
        <authorList>
            <person name="Nowell W R."/>
        </authorList>
    </citation>
    <scope>NUCLEOTIDE SEQUENCE</scope>
</reference>
<dbReference type="InterPro" id="IPR011992">
    <property type="entry name" value="EF-hand-dom_pair"/>
</dbReference>
<dbReference type="PROSITE" id="PS00018">
    <property type="entry name" value="EF_HAND_1"/>
    <property type="match status" value="1"/>
</dbReference>
<dbReference type="EMBL" id="CAJNOR010000067">
    <property type="protein sequence ID" value="CAF0782748.1"/>
    <property type="molecule type" value="Genomic_DNA"/>
</dbReference>
<keyword evidence="3" id="KW-0106">Calcium</keyword>
<dbReference type="Proteomes" id="UP000663828">
    <property type="component" value="Unassembled WGS sequence"/>
</dbReference>
<name>A0A813RDP4_ADIRI</name>
<dbReference type="PANTHER" id="PTHR23055">
    <property type="entry name" value="CALCIUM BINDING PROTEINS"/>
    <property type="match status" value="1"/>
</dbReference>
<proteinExistence type="predicted"/>
<dbReference type="Gene3D" id="1.10.238.10">
    <property type="entry name" value="EF-hand"/>
    <property type="match status" value="1"/>
</dbReference>